<organism evidence="2 3">
    <name type="scientific">Diacronema lutheri</name>
    <name type="common">Unicellular marine alga</name>
    <name type="synonym">Monochrysis lutheri</name>
    <dbReference type="NCBI Taxonomy" id="2081491"/>
    <lineage>
        <taxon>Eukaryota</taxon>
        <taxon>Haptista</taxon>
        <taxon>Haptophyta</taxon>
        <taxon>Pavlovophyceae</taxon>
        <taxon>Pavlovales</taxon>
        <taxon>Pavlovaceae</taxon>
        <taxon>Diacronema</taxon>
    </lineage>
</organism>
<sequence length="633" mass="63885">MSSAVVRDQLETAHVAFFAHFRDRMHWLATETRALSSAVSRPPLSSAEGGFARSHLEREVTSTVGELEARTRRLREQVGVASAATMLAEAQALFDGNEAALSSVESALEPYGYVRPPRARTPPRAPVAPPQSVEAAPELELPPSPAWEGTAPVGLSDGPPFDIDLCAHGAAELADQPGSTSLRSPASAAAEPQLDENLPPSPGLSLESLGLSEHSLRVVAASEHTRALGPSNCGALSPAAHFGASVCAGVASGAKSGAAHGDLLDLLGSPLPALPDRSPPPSALPLSCSAAAMRSPHSPSLAHGPTVRRGAPPGRASPRAATASTSTSTLASSSAARPATAGASTSRSASKSPRAPPSAPRQPGAADPARGAAARHLGEANVRGSSSLAPRALLESGGSSRLHVHASSSPRVLASTSRQPLAASPRPSAPLRGATTQPSPTAAAPSAARDGVDSLFAERLPYSPPSLSPLRTTALARAPPPTAPAPAGAHATFECAARRAAHAACTSPPRASELGGAPNRPAPALGVAKGFAYAPRAAEPASSRLRPISPAEFGRAPSFLRSQFEFLPLNAHLAQISAAVGVRAASAEARASADVWTAEAIAQATGLAPLSGDAGARARALPCARAHAACVRA</sequence>
<feature type="region of interest" description="Disordered" evidence="1">
    <location>
        <begin position="272"/>
        <end position="374"/>
    </location>
</feature>
<feature type="compositionally biased region" description="Low complexity" evidence="1">
    <location>
        <begin position="417"/>
        <end position="448"/>
    </location>
</feature>
<feature type="compositionally biased region" description="Polar residues" evidence="1">
    <location>
        <begin position="406"/>
        <end position="416"/>
    </location>
</feature>
<gene>
    <name evidence="2" type="ORF">KFE25_007415</name>
</gene>
<evidence type="ECO:0000313" key="3">
    <source>
        <dbReference type="Proteomes" id="UP000751190"/>
    </source>
</evidence>
<feature type="compositionally biased region" description="Low complexity" evidence="1">
    <location>
        <begin position="468"/>
        <end position="477"/>
    </location>
</feature>
<proteinExistence type="predicted"/>
<accession>A0A8J5XUS4</accession>
<feature type="compositionally biased region" description="Low complexity" evidence="1">
    <location>
        <begin position="308"/>
        <end position="353"/>
    </location>
</feature>
<feature type="region of interest" description="Disordered" evidence="1">
    <location>
        <begin position="115"/>
        <end position="151"/>
    </location>
</feature>
<feature type="region of interest" description="Disordered" evidence="1">
    <location>
        <begin position="399"/>
        <end position="490"/>
    </location>
</feature>
<dbReference type="AlphaFoldDB" id="A0A8J5XUS4"/>
<comment type="caution">
    <text evidence="2">The sequence shown here is derived from an EMBL/GenBank/DDBJ whole genome shotgun (WGS) entry which is preliminary data.</text>
</comment>
<feature type="compositionally biased region" description="Pro residues" evidence="1">
    <location>
        <begin position="119"/>
        <end position="129"/>
    </location>
</feature>
<keyword evidence="3" id="KW-1185">Reference proteome</keyword>
<feature type="compositionally biased region" description="Low complexity" evidence="1">
    <location>
        <begin position="361"/>
        <end position="374"/>
    </location>
</feature>
<dbReference type="OrthoDB" id="10650131at2759"/>
<protein>
    <submittedName>
        <fullName evidence="2">Uncharacterized protein</fullName>
    </submittedName>
</protein>
<dbReference type="Proteomes" id="UP000751190">
    <property type="component" value="Unassembled WGS sequence"/>
</dbReference>
<name>A0A8J5XUS4_DIALT</name>
<feature type="region of interest" description="Disordered" evidence="1">
    <location>
        <begin position="174"/>
        <end position="206"/>
    </location>
</feature>
<evidence type="ECO:0000313" key="2">
    <source>
        <dbReference type="EMBL" id="KAG8468897.1"/>
    </source>
</evidence>
<dbReference type="EMBL" id="JAGTXO010000003">
    <property type="protein sequence ID" value="KAG8468897.1"/>
    <property type="molecule type" value="Genomic_DNA"/>
</dbReference>
<evidence type="ECO:0000256" key="1">
    <source>
        <dbReference type="SAM" id="MobiDB-lite"/>
    </source>
</evidence>
<reference evidence="2" key="1">
    <citation type="submission" date="2021-05" db="EMBL/GenBank/DDBJ databases">
        <title>The genome of the haptophyte Pavlova lutheri (Diacronema luteri, Pavlovales) - a model for lipid biosynthesis in eukaryotic algae.</title>
        <authorList>
            <person name="Hulatt C.J."/>
            <person name="Posewitz M.C."/>
        </authorList>
    </citation>
    <scope>NUCLEOTIDE SEQUENCE</scope>
    <source>
        <strain evidence="2">NIVA-4/92</strain>
    </source>
</reference>